<dbReference type="AlphaFoldDB" id="A0A0G4B4L2"/>
<keyword evidence="1" id="KW-0175">Coiled coil</keyword>
<feature type="coiled-coil region" evidence="1">
    <location>
        <begin position="55"/>
        <end position="82"/>
    </location>
</feature>
<evidence type="ECO:0000256" key="1">
    <source>
        <dbReference type="SAM" id="Coils"/>
    </source>
</evidence>
<evidence type="ECO:0000313" key="3">
    <source>
        <dbReference type="Proteomes" id="UP000035648"/>
    </source>
</evidence>
<evidence type="ECO:0000313" key="2">
    <source>
        <dbReference type="EMBL" id="AKM81942.1"/>
    </source>
</evidence>
<dbReference type="EMBL" id="CP011213">
    <property type="protein sequence ID" value="AKM81942.1"/>
    <property type="molecule type" value="Genomic_DNA"/>
</dbReference>
<protein>
    <submittedName>
        <fullName evidence="2">Uncharacterized protein</fullName>
    </submittedName>
</protein>
<dbReference type="Proteomes" id="UP000035648">
    <property type="component" value="Chromosome"/>
</dbReference>
<proteinExistence type="predicted"/>
<dbReference type="KEGG" id="bbgw:UT28_C0001G0127"/>
<accession>A0A0G4B4L2</accession>
<organism evidence="2 3">
    <name type="scientific">Berkelbacteria bacterium GW2011_GWE1_39_12</name>
    <dbReference type="NCBI Taxonomy" id="1618337"/>
    <lineage>
        <taxon>Bacteria</taxon>
        <taxon>Candidatus Berkelbacteria</taxon>
    </lineage>
</organism>
<sequence length="217" mass="23475">MTEVSKGEGAKNPILEALATVIEAMQTEYDGIYKEIDEIADRLNPEPAEEGAEVVQLTDDEREAAETNLEELNARKETLEKQMGIVMLVMSMAGDIDALTDYVGIVKKVLPAFIPIIEAYLPDITAMMKLPADIGLKVANELKPVSIEIMEYRAEMQKAEYDALIKAEFSPEQAFAIILAKIQPATSPLSSFATIAAAVSKSGGLSNLPSVNLSLGE</sequence>
<name>A0A0G4B4L2_9BACT</name>
<gene>
    <name evidence="2" type="ORF">UT28_C0001G0127</name>
</gene>
<reference evidence="2 3" key="1">
    <citation type="journal article" date="2015" name="Nature">
        <title>rRNA introns, odd ribosomes, and small enigmatic genomes across a large radiation of phyla.</title>
        <authorList>
            <person name="Brown C.T."/>
            <person name="Hug L.A."/>
            <person name="Thomas B.C."/>
            <person name="Sharon I."/>
            <person name="Castelle C.J."/>
            <person name="Singh A."/>
            <person name="Wilkins M.J."/>
            <person name="Williams K.H."/>
            <person name="Banfield J.F."/>
        </authorList>
    </citation>
    <scope>NUCLEOTIDE SEQUENCE [LARGE SCALE GENOMIC DNA]</scope>
</reference>